<dbReference type="InterPro" id="IPR011009">
    <property type="entry name" value="Kinase-like_dom_sf"/>
</dbReference>
<dbReference type="AlphaFoldDB" id="A0AAE0KNK9"/>
<comment type="caution">
    <text evidence="1">The sequence shown here is derived from an EMBL/GenBank/DDBJ whole genome shotgun (WGS) entry which is preliminary data.</text>
</comment>
<dbReference type="SUPFAM" id="SSF56112">
    <property type="entry name" value="Protein kinase-like (PK-like)"/>
    <property type="match status" value="1"/>
</dbReference>
<dbReference type="EMBL" id="LGRX02022861">
    <property type="protein sequence ID" value="KAK3255107.1"/>
    <property type="molecule type" value="Genomic_DNA"/>
</dbReference>
<dbReference type="Proteomes" id="UP001190700">
    <property type="component" value="Unassembled WGS sequence"/>
</dbReference>
<name>A0AAE0KNK9_9CHLO</name>
<evidence type="ECO:0008006" key="3">
    <source>
        <dbReference type="Google" id="ProtNLM"/>
    </source>
</evidence>
<evidence type="ECO:0000313" key="1">
    <source>
        <dbReference type="EMBL" id="KAK3255107.1"/>
    </source>
</evidence>
<reference evidence="1 2" key="1">
    <citation type="journal article" date="2015" name="Genome Biol. Evol.">
        <title>Comparative Genomics of a Bacterivorous Green Alga Reveals Evolutionary Causalities and Consequences of Phago-Mixotrophic Mode of Nutrition.</title>
        <authorList>
            <person name="Burns J.A."/>
            <person name="Paasch A."/>
            <person name="Narechania A."/>
            <person name="Kim E."/>
        </authorList>
    </citation>
    <scope>NUCLEOTIDE SEQUENCE [LARGE SCALE GENOMIC DNA]</scope>
    <source>
        <strain evidence="1 2">PLY_AMNH</strain>
    </source>
</reference>
<organism evidence="1 2">
    <name type="scientific">Cymbomonas tetramitiformis</name>
    <dbReference type="NCBI Taxonomy" id="36881"/>
    <lineage>
        <taxon>Eukaryota</taxon>
        <taxon>Viridiplantae</taxon>
        <taxon>Chlorophyta</taxon>
        <taxon>Pyramimonadophyceae</taxon>
        <taxon>Pyramimonadales</taxon>
        <taxon>Pyramimonadaceae</taxon>
        <taxon>Cymbomonas</taxon>
    </lineage>
</organism>
<keyword evidence="2" id="KW-1185">Reference proteome</keyword>
<protein>
    <recommendedName>
        <fullName evidence="3">Protein kinase domain-containing protein</fullName>
    </recommendedName>
</protein>
<accession>A0AAE0KNK9</accession>
<proteinExistence type="predicted"/>
<sequence length="368" mass="41243">MLVCYEKDGPLGALEESKEPKLSVVDIVNPWPVDEAFSEALQPRSKLNSRAAVDVLVAGDAVILKMRVVVWTGMWHRTHFEDVRDSVRDMTKGMQYAIVSNSDLRVTEPNTERRCISPAVIPCTHGDAESKGVRLMKKNPSNDDTEGDVYYASSSVLMPKYDYDLRHYLRVHRDRLHTWILARVIHQVLLLVVDVHQSGWRCMDLKLTNIAVARVVDRAPVPTLIDFESLSSDGDDYAACTYPHPSVPSRTAYRTPFQARNIMWTIAATVVHVASYADACPKIAAKTLSYTHDGEERARAMHDFVDALRKCDSDLCVPVLTVLEELTRKDCSDRHVSSADESIISVLRAQADIMDKAVATLKKKCPHA</sequence>
<evidence type="ECO:0000313" key="2">
    <source>
        <dbReference type="Proteomes" id="UP001190700"/>
    </source>
</evidence>
<gene>
    <name evidence="1" type="ORF">CYMTET_35734</name>
</gene>